<dbReference type="EMBL" id="CP041730">
    <property type="protein sequence ID" value="QDQ26590.1"/>
    <property type="molecule type" value="Genomic_DNA"/>
</dbReference>
<feature type="domain" description="Big-1" evidence="2">
    <location>
        <begin position="47"/>
        <end position="138"/>
    </location>
</feature>
<comment type="similarity">
    <text evidence="1">Belongs to the intimin/invasin family.</text>
</comment>
<dbReference type="PROSITE" id="PS51257">
    <property type="entry name" value="PROKAR_LIPOPROTEIN"/>
    <property type="match status" value="1"/>
</dbReference>
<dbReference type="SMART" id="SM00634">
    <property type="entry name" value="BID_1"/>
    <property type="match status" value="4"/>
</dbReference>
<dbReference type="Pfam" id="PF02369">
    <property type="entry name" value="Big_1"/>
    <property type="match status" value="2"/>
</dbReference>
<dbReference type="RefSeq" id="WP_144277984.1">
    <property type="nucleotide sequence ID" value="NZ_CP041730.1"/>
</dbReference>
<sequence length="742" mass="75041">MRTAMLSHSKHWLYRGAIVTSVAWLAACGGPGDNNTGLPSTTPVASSVNVIASSAQLNSDGKTPIGVTVLVKDANNQALKNQPVTFSASSGVVTAASDTTDANGTVNATLNTSGDPTNRDITITANAGKVTGKTSVVVSGSSIAISGSSSIVFNNSSELLLKVSDAGGTGVNNIPVTITSPLGNRLAVGSQSADGKLGASTDVNGQVKVTVTGTKPGTDNIVVEALGAQKSFALLTSNSNFTFATPTASLAVPIGGTVTPVTVHWENNGQPVAGQVVNFAATRGALTASSAVTNAQGNATVGISSNQAGTSTLQASAAGGTPQTTVGLVFVAVSASRIDLQADKTTVSVFKPNSPTSVATISAVVRDASSNLVRGAKVDFSALDVTGGALNSASATTDESGVATVLYTAGSTSSEQNGVKITATVKDVNGTPVSTNIGSTIALTVGGQSLFVRLGTNNTLTGDNNVNTQTFTAIVTDAAGNPVQGQTVVFRSKPSYYEKGVFVLRGENWEPLSIAGKCISEDLNNDGILNPGEDLNTDGTLTPGGVAGIVGTAVTNAQGVATADLTYSKRYAFWVTTDIEATVKVGGSESRSVITGYNLAGVKGDYVKDTRPPGDLELVQGYLMTSTITTITNVWKATPNPCVLSQSCSVGDAANFVISTDKFQPSTQQISGPVSLFSSAPPLDSSGTYVGSRTPALCVLTDSSVGYCVTETIVTVKDTITAGSQNQVKSPFGRSASCNNAN</sequence>
<dbReference type="KEGG" id="cari:FNU76_09525"/>
<dbReference type="InterPro" id="IPR051715">
    <property type="entry name" value="Intimin-Invasin_domain"/>
</dbReference>
<dbReference type="OrthoDB" id="4178270at2"/>
<name>A0A516SEQ1_9NEIS</name>
<evidence type="ECO:0000256" key="1">
    <source>
        <dbReference type="ARBA" id="ARBA00010116"/>
    </source>
</evidence>
<evidence type="ECO:0000259" key="2">
    <source>
        <dbReference type="PROSITE" id="PS51127"/>
    </source>
</evidence>
<dbReference type="GO" id="GO:0009279">
    <property type="term" value="C:cell outer membrane"/>
    <property type="evidence" value="ECO:0007669"/>
    <property type="project" value="TreeGrafter"/>
</dbReference>
<dbReference type="PANTHER" id="PTHR39576">
    <property type="entry name" value="ATTACHING AND EFFACING PROTEIN HOMOLOG-RELATED-RELATED"/>
    <property type="match status" value="1"/>
</dbReference>
<dbReference type="PROSITE" id="PS51127">
    <property type="entry name" value="BIG1"/>
    <property type="match status" value="3"/>
</dbReference>
<gene>
    <name evidence="3" type="ORF">FNU76_09525</name>
</gene>
<dbReference type="InterPro" id="IPR013783">
    <property type="entry name" value="Ig-like_fold"/>
</dbReference>
<accession>A0A516SEQ1</accession>
<dbReference type="InterPro" id="IPR003344">
    <property type="entry name" value="Big_1_dom"/>
</dbReference>
<dbReference type="Proteomes" id="UP000317550">
    <property type="component" value="Chromosome"/>
</dbReference>
<dbReference type="PANTHER" id="PTHR39576:SF1">
    <property type="entry name" value="INVASIN"/>
    <property type="match status" value="1"/>
</dbReference>
<proteinExistence type="inferred from homology"/>
<dbReference type="SUPFAM" id="SSF49373">
    <property type="entry name" value="Invasin/intimin cell-adhesion fragments"/>
    <property type="match status" value="5"/>
</dbReference>
<evidence type="ECO:0000313" key="4">
    <source>
        <dbReference type="Proteomes" id="UP000317550"/>
    </source>
</evidence>
<keyword evidence="4" id="KW-1185">Reference proteome</keyword>
<protein>
    <recommendedName>
        <fullName evidence="2">Big-1 domain-containing protein</fullName>
    </recommendedName>
</protein>
<organism evidence="3 4">
    <name type="scientific">Chitinimonas arctica</name>
    <dbReference type="NCBI Taxonomy" id="2594795"/>
    <lineage>
        <taxon>Bacteria</taxon>
        <taxon>Pseudomonadati</taxon>
        <taxon>Pseudomonadota</taxon>
        <taxon>Betaproteobacteria</taxon>
        <taxon>Neisseriales</taxon>
        <taxon>Chitinibacteraceae</taxon>
        <taxon>Chitinimonas</taxon>
    </lineage>
</organism>
<feature type="domain" description="Big-1" evidence="2">
    <location>
        <begin position="247"/>
        <end position="331"/>
    </location>
</feature>
<dbReference type="Gene3D" id="2.60.40.10">
    <property type="entry name" value="Immunoglobulins"/>
    <property type="match status" value="5"/>
</dbReference>
<feature type="domain" description="Big-1" evidence="2">
    <location>
        <begin position="337"/>
        <end position="444"/>
    </location>
</feature>
<dbReference type="AlphaFoldDB" id="A0A516SEQ1"/>
<evidence type="ECO:0000313" key="3">
    <source>
        <dbReference type="EMBL" id="QDQ26590.1"/>
    </source>
</evidence>
<dbReference type="InterPro" id="IPR008964">
    <property type="entry name" value="Invasin/intimin_cell_adhesion"/>
</dbReference>
<reference evidence="4" key="1">
    <citation type="submission" date="2019-07" db="EMBL/GenBank/DDBJ databases">
        <title>Chitinimonas sp. nov., isolated from Ny-Alesund, arctica soil.</title>
        <authorList>
            <person name="Xu Q."/>
            <person name="Peng F."/>
        </authorList>
    </citation>
    <scope>NUCLEOTIDE SEQUENCE [LARGE SCALE GENOMIC DNA]</scope>
    <source>
        <strain evidence="4">R3-44</strain>
    </source>
</reference>